<keyword evidence="1" id="KW-0675">Receptor</keyword>
<organism evidence="1 2">
    <name type="scientific">Actinidia rufa</name>
    <dbReference type="NCBI Taxonomy" id="165716"/>
    <lineage>
        <taxon>Eukaryota</taxon>
        <taxon>Viridiplantae</taxon>
        <taxon>Streptophyta</taxon>
        <taxon>Embryophyta</taxon>
        <taxon>Tracheophyta</taxon>
        <taxon>Spermatophyta</taxon>
        <taxon>Magnoliopsida</taxon>
        <taxon>eudicotyledons</taxon>
        <taxon>Gunneridae</taxon>
        <taxon>Pentapetalae</taxon>
        <taxon>asterids</taxon>
        <taxon>Ericales</taxon>
        <taxon>Actinidiaceae</taxon>
        <taxon>Actinidia</taxon>
    </lineage>
</organism>
<accession>A0A7J0EQG1</accession>
<proteinExistence type="predicted"/>
<dbReference type="EMBL" id="BJWL01000006">
    <property type="protein sequence ID" value="GFY88735.1"/>
    <property type="molecule type" value="Genomic_DNA"/>
</dbReference>
<name>A0A7J0EQG1_9ERIC</name>
<dbReference type="InterPro" id="IPR021916">
    <property type="entry name" value="DUF3527"/>
</dbReference>
<evidence type="ECO:0000313" key="2">
    <source>
        <dbReference type="Proteomes" id="UP000585474"/>
    </source>
</evidence>
<sequence>MYTNPNLFGTSNLSDNIPPPNLELAAIVVKDHIRGSHQVAETGGWGLKFLKKIETRQPIASMETSPSGCCLRNVDDCSTNMNILVPDGFHGWPRNRNGGPSSLIGRWSSGGGWDIGCPITVLNTSPTTKAFSS</sequence>
<protein>
    <submittedName>
        <fullName evidence="1">Cadherin EGF LAG seven-pass G-type receptor, putative</fullName>
    </submittedName>
</protein>
<dbReference type="Pfam" id="PF12043">
    <property type="entry name" value="DUF3527"/>
    <property type="match status" value="1"/>
</dbReference>
<keyword evidence="2" id="KW-1185">Reference proteome</keyword>
<dbReference type="PANTHER" id="PTHR31390">
    <property type="entry name" value="EXPRESSED PROTEIN"/>
    <property type="match status" value="1"/>
</dbReference>
<evidence type="ECO:0000313" key="1">
    <source>
        <dbReference type="EMBL" id="GFY88735.1"/>
    </source>
</evidence>
<reference evidence="1 2" key="1">
    <citation type="submission" date="2019-07" db="EMBL/GenBank/DDBJ databases">
        <title>De Novo Assembly of kiwifruit Actinidia rufa.</title>
        <authorList>
            <person name="Sugita-Konishi S."/>
            <person name="Sato K."/>
            <person name="Mori E."/>
            <person name="Abe Y."/>
            <person name="Kisaki G."/>
            <person name="Hamano K."/>
            <person name="Suezawa K."/>
            <person name="Otani M."/>
            <person name="Fukuda T."/>
            <person name="Manabe T."/>
            <person name="Gomi K."/>
            <person name="Tabuchi M."/>
            <person name="Akimitsu K."/>
            <person name="Kataoka I."/>
        </authorList>
    </citation>
    <scope>NUCLEOTIDE SEQUENCE [LARGE SCALE GENOMIC DNA]</scope>
    <source>
        <strain evidence="2">cv. Fuchu</strain>
    </source>
</reference>
<dbReference type="PANTHER" id="PTHR31390:SF2">
    <property type="entry name" value="EXPRESSED PROTEIN"/>
    <property type="match status" value="1"/>
</dbReference>
<comment type="caution">
    <text evidence="1">The sequence shown here is derived from an EMBL/GenBank/DDBJ whole genome shotgun (WGS) entry which is preliminary data.</text>
</comment>
<dbReference type="OrthoDB" id="767438at2759"/>
<gene>
    <name evidence="1" type="ORF">Acr_06g0006750</name>
</gene>
<dbReference type="AlphaFoldDB" id="A0A7J0EQG1"/>
<dbReference type="Proteomes" id="UP000585474">
    <property type="component" value="Unassembled WGS sequence"/>
</dbReference>